<dbReference type="OrthoDB" id="742600at2759"/>
<dbReference type="KEGG" id="nta:107797591"/>
<dbReference type="PANTHER" id="PTHR34537">
    <property type="entry name" value="OS08G0459300 PROTEIN"/>
    <property type="match status" value="1"/>
</dbReference>
<feature type="signal peptide" evidence="1">
    <location>
        <begin position="1"/>
        <end position="25"/>
    </location>
</feature>
<dbReference type="RefSeq" id="XP_016475975.1">
    <property type="nucleotide sequence ID" value="XM_016620489.1"/>
</dbReference>
<reference evidence="2" key="1">
    <citation type="submission" date="2025-08" db="UniProtKB">
        <authorList>
            <consortium name="RefSeq"/>
        </authorList>
    </citation>
    <scope>IDENTIFICATION</scope>
</reference>
<dbReference type="OMA" id="YISECMA"/>
<dbReference type="SUPFAM" id="SSF55797">
    <property type="entry name" value="PR-1-like"/>
    <property type="match status" value="1"/>
</dbReference>
<name>A0A1S4AGZ6_TOBAC</name>
<proteinExistence type="predicted"/>
<protein>
    <submittedName>
        <fullName evidence="2">Uncharacterized protein</fullName>
    </submittedName>
</protein>
<keyword evidence="1" id="KW-0732">Signal</keyword>
<accession>A0A1S4AGZ6</accession>
<dbReference type="PaxDb" id="4097-A0A1S4AGZ6"/>
<dbReference type="AlphaFoldDB" id="A0A1S4AGZ6"/>
<sequence>MMVKKLCCFQYFVVCSLLLAVVVSSEYHGNSANDLVDIINKNRTTQKLPQLSNSPGLGCIALQYAEECMGNCTSNNSVNCQPPEDDFTEVFAPNCGVELPTFGTISGYILGCQHKYLEPSEAFSNALVHDKRTLSLLRNKTHTEVGVGIIKAHKHNGPYLWCVLFSSSQRNTTFVLDDLGEGIKQKKGCYSGNSFPCSRAHRDEGLLSNKTWILVLFCIIHFQQFLFKLF</sequence>
<dbReference type="STRING" id="4097.A0A1S4AGZ6"/>
<feature type="chain" id="PRO_5010356898" evidence="1">
    <location>
        <begin position="26"/>
        <end position="230"/>
    </location>
</feature>
<dbReference type="PANTHER" id="PTHR34537:SF2">
    <property type="entry name" value="FERREDOXIN-LIKE PROTEIN"/>
    <property type="match status" value="1"/>
</dbReference>
<evidence type="ECO:0000313" key="2">
    <source>
        <dbReference type="RefSeq" id="XP_016475975.1"/>
    </source>
</evidence>
<evidence type="ECO:0000256" key="1">
    <source>
        <dbReference type="SAM" id="SignalP"/>
    </source>
</evidence>
<gene>
    <name evidence="2" type="primary">LOC107797591</name>
</gene>
<dbReference type="InterPro" id="IPR035940">
    <property type="entry name" value="CAP_sf"/>
</dbReference>
<organism evidence="2">
    <name type="scientific">Nicotiana tabacum</name>
    <name type="common">Common tobacco</name>
    <dbReference type="NCBI Taxonomy" id="4097"/>
    <lineage>
        <taxon>Eukaryota</taxon>
        <taxon>Viridiplantae</taxon>
        <taxon>Streptophyta</taxon>
        <taxon>Embryophyta</taxon>
        <taxon>Tracheophyta</taxon>
        <taxon>Spermatophyta</taxon>
        <taxon>Magnoliopsida</taxon>
        <taxon>eudicotyledons</taxon>
        <taxon>Gunneridae</taxon>
        <taxon>Pentapetalae</taxon>
        <taxon>asterids</taxon>
        <taxon>lamiids</taxon>
        <taxon>Solanales</taxon>
        <taxon>Solanaceae</taxon>
        <taxon>Nicotianoideae</taxon>
        <taxon>Nicotianeae</taxon>
        <taxon>Nicotiana</taxon>
    </lineage>
</organism>
<dbReference type="Gene3D" id="3.40.33.10">
    <property type="entry name" value="CAP"/>
    <property type="match status" value="1"/>
</dbReference>